<protein>
    <recommendedName>
        <fullName evidence="5">DUF3043 domain-containing protein</fullName>
    </recommendedName>
</protein>
<keyword evidence="2" id="KW-0812">Transmembrane</keyword>
<dbReference type="Proteomes" id="UP000547973">
    <property type="component" value="Unassembled WGS sequence"/>
</dbReference>
<feature type="compositionally biased region" description="Basic and acidic residues" evidence="1">
    <location>
        <begin position="66"/>
        <end position="76"/>
    </location>
</feature>
<organism evidence="3 4">
    <name type="scientific">Demequina lutea</name>
    <dbReference type="NCBI Taxonomy" id="431489"/>
    <lineage>
        <taxon>Bacteria</taxon>
        <taxon>Bacillati</taxon>
        <taxon>Actinomycetota</taxon>
        <taxon>Actinomycetes</taxon>
        <taxon>Micrococcales</taxon>
        <taxon>Demequinaceae</taxon>
        <taxon>Demequina</taxon>
    </lineage>
</organism>
<feature type="transmembrane region" description="Helical" evidence="2">
    <location>
        <begin position="117"/>
        <end position="140"/>
    </location>
</feature>
<evidence type="ECO:0008006" key="5">
    <source>
        <dbReference type="Google" id="ProtNLM"/>
    </source>
</evidence>
<dbReference type="Pfam" id="PF11241">
    <property type="entry name" value="DUF3043"/>
    <property type="match status" value="1"/>
</dbReference>
<dbReference type="InterPro" id="IPR021403">
    <property type="entry name" value="DUF3043"/>
</dbReference>
<feature type="transmembrane region" description="Helical" evidence="2">
    <location>
        <begin position="93"/>
        <end position="111"/>
    </location>
</feature>
<dbReference type="EMBL" id="JACBZO010000001">
    <property type="protein sequence ID" value="NYI41199.1"/>
    <property type="molecule type" value="Genomic_DNA"/>
</dbReference>
<proteinExistence type="predicted"/>
<evidence type="ECO:0000256" key="1">
    <source>
        <dbReference type="SAM" id="MobiDB-lite"/>
    </source>
</evidence>
<keyword evidence="2" id="KW-1133">Transmembrane helix</keyword>
<accession>A0A7Y9Z9B3</accession>
<name>A0A7Y9Z9B3_9MICO</name>
<keyword evidence="2" id="KW-0472">Membrane</keyword>
<feature type="compositionally biased region" description="Basic and acidic residues" evidence="1">
    <location>
        <begin position="43"/>
        <end position="59"/>
    </location>
</feature>
<comment type="caution">
    <text evidence="3">The sequence shown here is derived from an EMBL/GenBank/DDBJ whole genome shotgun (WGS) entry which is preliminary data.</text>
</comment>
<dbReference type="RefSeq" id="WP_062075006.1">
    <property type="nucleotide sequence ID" value="NZ_BBRC01000005.1"/>
</dbReference>
<evidence type="ECO:0000256" key="2">
    <source>
        <dbReference type="SAM" id="Phobius"/>
    </source>
</evidence>
<evidence type="ECO:0000313" key="3">
    <source>
        <dbReference type="EMBL" id="NYI41199.1"/>
    </source>
</evidence>
<dbReference type="AlphaFoldDB" id="A0A7Y9Z9B3"/>
<reference evidence="3 4" key="1">
    <citation type="submission" date="2020-07" db="EMBL/GenBank/DDBJ databases">
        <title>Sequencing the genomes of 1000 actinobacteria strains.</title>
        <authorList>
            <person name="Klenk H.-P."/>
        </authorList>
    </citation>
    <scope>NUCLEOTIDE SEQUENCE [LARGE SCALE GENOMIC DNA]</scope>
    <source>
        <strain evidence="3 4">DSM 19970</strain>
    </source>
</reference>
<feature type="region of interest" description="Disordered" evidence="1">
    <location>
        <begin position="1"/>
        <end position="76"/>
    </location>
</feature>
<keyword evidence="4" id="KW-1185">Reference proteome</keyword>
<dbReference type="OrthoDB" id="5194448at2"/>
<sequence length="188" mass="21458">MARKDINEELADEARAEGKGKATPKRRDQEAAHQRALVLDPKASSKEKREKARSQRAKEQQALLTGDERNMPAEHRGPQKRFIRDFVDARTGLGEYLMPASIVFVIISLFFNGNANVSGWIILGFYVLVFVTLGETFWAMRSLRNLMATKFSGTPMPRGWRIYTAGRMLNLRRLRVPRPIVKRGEFPV</sequence>
<evidence type="ECO:0000313" key="4">
    <source>
        <dbReference type="Proteomes" id="UP000547973"/>
    </source>
</evidence>
<gene>
    <name evidence="3" type="ORF">BKA03_001318</name>
</gene>
<feature type="compositionally biased region" description="Basic and acidic residues" evidence="1">
    <location>
        <begin position="1"/>
        <end position="33"/>
    </location>
</feature>